<gene>
    <name evidence="2" type="ORF">PECAL_5P07150</name>
</gene>
<keyword evidence="3" id="KW-1185">Reference proteome</keyword>
<feature type="non-terminal residue" evidence="2">
    <location>
        <position position="1"/>
    </location>
</feature>
<comment type="caution">
    <text evidence="2">The sequence shown here is derived from an EMBL/GenBank/DDBJ whole genome shotgun (WGS) entry which is preliminary data.</text>
</comment>
<evidence type="ECO:0000313" key="3">
    <source>
        <dbReference type="Proteomes" id="UP000789595"/>
    </source>
</evidence>
<dbReference type="AlphaFoldDB" id="A0A8J2SMV5"/>
<feature type="region of interest" description="Disordered" evidence="1">
    <location>
        <begin position="1"/>
        <end position="23"/>
    </location>
</feature>
<evidence type="ECO:0000256" key="1">
    <source>
        <dbReference type="SAM" id="MobiDB-lite"/>
    </source>
</evidence>
<sequence length="267" mass="29284">SGSRQSWCRKGSHSHLNDPPASSEIPLATMRRLAYLACSATALVTPRRRPLLHKQPAFHRPTALHAFDPATVAAFDPSKFAPVCTASDAIYRGAQQSLAIIVGPKVFEEYAPLIAGGLLRVRLELCVVESFFGEAVLPFVQKNGLSWVLPFHETVETFLAGTIFALVLNFILVGSTKILQVVVTWFDFFLGMPSRFVSTKAIEQLSDEDDASPKPAVVAFTVSKTAGEAIGLARQFVDALDVFTSQYLSLTTAAYITFKFLHFRVFD</sequence>
<reference evidence="2" key="1">
    <citation type="submission" date="2021-11" db="EMBL/GenBank/DDBJ databases">
        <authorList>
            <consortium name="Genoscope - CEA"/>
            <person name="William W."/>
        </authorList>
    </citation>
    <scope>NUCLEOTIDE SEQUENCE</scope>
</reference>
<organism evidence="2 3">
    <name type="scientific">Pelagomonas calceolata</name>
    <dbReference type="NCBI Taxonomy" id="35677"/>
    <lineage>
        <taxon>Eukaryota</taxon>
        <taxon>Sar</taxon>
        <taxon>Stramenopiles</taxon>
        <taxon>Ochrophyta</taxon>
        <taxon>Pelagophyceae</taxon>
        <taxon>Pelagomonadales</taxon>
        <taxon>Pelagomonadaceae</taxon>
        <taxon>Pelagomonas</taxon>
    </lineage>
</organism>
<accession>A0A8J2SMV5</accession>
<dbReference type="OrthoDB" id="497914at2759"/>
<proteinExistence type="predicted"/>
<evidence type="ECO:0000313" key="2">
    <source>
        <dbReference type="EMBL" id="CAH0376153.1"/>
    </source>
</evidence>
<protein>
    <submittedName>
        <fullName evidence="2">Uncharacterized protein</fullName>
    </submittedName>
</protein>
<name>A0A8J2SMV5_9STRA</name>
<dbReference type="EMBL" id="CAKKNE010000005">
    <property type="protein sequence ID" value="CAH0376153.1"/>
    <property type="molecule type" value="Genomic_DNA"/>
</dbReference>
<dbReference type="Proteomes" id="UP000789595">
    <property type="component" value="Unassembled WGS sequence"/>
</dbReference>